<dbReference type="GO" id="GO:0005615">
    <property type="term" value="C:extracellular space"/>
    <property type="evidence" value="ECO:0007669"/>
    <property type="project" value="TreeGrafter"/>
</dbReference>
<evidence type="ECO:0000256" key="7">
    <source>
        <dbReference type="ARBA" id="ARBA00023180"/>
    </source>
</evidence>
<feature type="compositionally biased region" description="Polar residues" evidence="9">
    <location>
        <begin position="54"/>
        <end position="71"/>
    </location>
</feature>
<dbReference type="Proteomes" id="UP000762676">
    <property type="component" value="Unassembled WGS sequence"/>
</dbReference>
<feature type="region of interest" description="Disordered" evidence="9">
    <location>
        <begin position="54"/>
        <end position="100"/>
    </location>
</feature>
<dbReference type="Gene3D" id="2.10.90.10">
    <property type="entry name" value="Cystine-knot cytokines"/>
    <property type="match status" value="1"/>
</dbReference>
<feature type="compositionally biased region" description="Polar residues" evidence="9">
    <location>
        <begin position="400"/>
        <end position="409"/>
    </location>
</feature>
<evidence type="ECO:0000259" key="10">
    <source>
        <dbReference type="PROSITE" id="PS51362"/>
    </source>
</evidence>
<dbReference type="InterPro" id="IPR001839">
    <property type="entry name" value="TGF-b_C"/>
</dbReference>
<feature type="domain" description="TGF-beta family profile" evidence="10">
    <location>
        <begin position="506"/>
        <end position="621"/>
    </location>
</feature>
<feature type="region of interest" description="Disordered" evidence="9">
    <location>
        <begin position="466"/>
        <end position="513"/>
    </location>
</feature>
<keyword evidence="4" id="KW-0732">Signal</keyword>
<feature type="compositionally biased region" description="Polar residues" evidence="9">
    <location>
        <begin position="417"/>
        <end position="426"/>
    </location>
</feature>
<feature type="compositionally biased region" description="Polar residues" evidence="9">
    <location>
        <begin position="492"/>
        <end position="505"/>
    </location>
</feature>
<evidence type="ECO:0000256" key="5">
    <source>
        <dbReference type="ARBA" id="ARBA00023030"/>
    </source>
</evidence>
<reference evidence="11 12" key="1">
    <citation type="journal article" date="2021" name="Elife">
        <title>Chloroplast acquisition without the gene transfer in kleptoplastic sea slugs, Plakobranchus ocellatus.</title>
        <authorList>
            <person name="Maeda T."/>
            <person name="Takahashi S."/>
            <person name="Yoshida T."/>
            <person name="Shimamura S."/>
            <person name="Takaki Y."/>
            <person name="Nagai Y."/>
            <person name="Toyoda A."/>
            <person name="Suzuki Y."/>
            <person name="Arimoto A."/>
            <person name="Ishii H."/>
            <person name="Satoh N."/>
            <person name="Nishiyama T."/>
            <person name="Hasebe M."/>
            <person name="Maruyama T."/>
            <person name="Minagawa J."/>
            <person name="Obokata J."/>
            <person name="Shigenobu S."/>
        </authorList>
    </citation>
    <scope>NUCLEOTIDE SEQUENCE [LARGE SCALE GENOMIC DNA]</scope>
</reference>
<evidence type="ECO:0000256" key="2">
    <source>
        <dbReference type="ARBA" id="ARBA00006656"/>
    </source>
</evidence>
<dbReference type="Pfam" id="PF00019">
    <property type="entry name" value="TGF_beta"/>
    <property type="match status" value="1"/>
</dbReference>
<gene>
    <name evidence="11" type="ORF">ElyMa_000852800</name>
</gene>
<comment type="subcellular location">
    <subcellularLocation>
        <location evidence="1">Secreted</location>
    </subcellularLocation>
</comment>
<keyword evidence="5 8" id="KW-0339">Growth factor</keyword>
<dbReference type="PANTHER" id="PTHR11848">
    <property type="entry name" value="TGF-BETA FAMILY"/>
    <property type="match status" value="1"/>
</dbReference>
<dbReference type="AlphaFoldDB" id="A0AAV4H276"/>
<evidence type="ECO:0000256" key="4">
    <source>
        <dbReference type="ARBA" id="ARBA00022729"/>
    </source>
</evidence>
<keyword evidence="6" id="KW-1015">Disulfide bond</keyword>
<evidence type="ECO:0000313" key="11">
    <source>
        <dbReference type="EMBL" id="GFR91804.1"/>
    </source>
</evidence>
<dbReference type="SUPFAM" id="SSF57501">
    <property type="entry name" value="Cystine-knot cytokines"/>
    <property type="match status" value="1"/>
</dbReference>
<comment type="caution">
    <text evidence="11">The sequence shown here is derived from an EMBL/GenBank/DDBJ whole genome shotgun (WGS) entry which is preliminary data.</text>
</comment>
<sequence>MLAFRTHFPDETKQPQYTELRIFLELEHPITEEQANDGNPLKETCTHIDIMESVSATPNNDNGNSHQNSPTKDTDRATRSNGISFKGFNHPSALNSNTRGEGQYSPTWIVVASKDFNISKSRWEGIELTEDKANSQRSNLRVFEVQVRQCKTSKEAPMVIDATQVLNAKQRKHFTGSTITPKLRITVGLNSEHDPILIVFSKKRLTTKPKFPVHPASRRKRDVVSIRGGKTSVSTASTNRYNEKGYVLRHTTKESFDFISSDEDTASDRKTQTSNGNLSHDFLTDNFGLNKDEKSHRLNYIKNLRDMARILDTAEKSAIDKGDGWTTIFQSINMTNIPKEEIKQNLHNLSQMNTHEMLKRIKLEGILSRKLELKTRGNAVNQHKNAVNQQKNANDELKTRGNTVNQQKNANDELKTRGNTVNQQKNPNDEVKTRVNVVNQQKNANDVPKTRGNVVNQENNAVSQWKNANDELQTGDNPVNQEKNTRDDANDQDTSNVSNVNAPHSRTQRSTRGIRMRSCRRVPMYVDFAKISWNHIFAYPSGYQAYQCKGRCYAPIGDYLTPTVHAVIQTRLHTVNRRSASRACCVPTKLSPISVIQVDGAGTYEYHYQYGGMVVEECGCR</sequence>
<keyword evidence="12" id="KW-1185">Reference proteome</keyword>
<feature type="compositionally biased region" description="Polar residues" evidence="9">
    <location>
        <begin position="466"/>
        <end position="482"/>
    </location>
</feature>
<dbReference type="EMBL" id="BMAT01001747">
    <property type="protein sequence ID" value="GFR91804.1"/>
    <property type="molecule type" value="Genomic_DNA"/>
</dbReference>
<keyword evidence="3" id="KW-0964">Secreted</keyword>
<dbReference type="FunFam" id="2.10.90.10:FF:000001">
    <property type="entry name" value="Bone morphogenetic protein 4"/>
    <property type="match status" value="1"/>
</dbReference>
<evidence type="ECO:0000256" key="9">
    <source>
        <dbReference type="SAM" id="MobiDB-lite"/>
    </source>
</evidence>
<evidence type="ECO:0000256" key="8">
    <source>
        <dbReference type="RuleBase" id="RU000354"/>
    </source>
</evidence>
<dbReference type="InterPro" id="IPR029034">
    <property type="entry name" value="Cystine-knot_cytokine"/>
</dbReference>
<feature type="region of interest" description="Disordered" evidence="9">
    <location>
        <begin position="382"/>
        <end position="433"/>
    </location>
</feature>
<evidence type="ECO:0000313" key="12">
    <source>
        <dbReference type="Proteomes" id="UP000762676"/>
    </source>
</evidence>
<evidence type="ECO:0000256" key="6">
    <source>
        <dbReference type="ARBA" id="ARBA00023157"/>
    </source>
</evidence>
<keyword evidence="7" id="KW-0325">Glycoprotein</keyword>
<name>A0AAV4H276_9GAST</name>
<feature type="compositionally biased region" description="Polar residues" evidence="9">
    <location>
        <begin position="382"/>
        <end position="392"/>
    </location>
</feature>
<dbReference type="PROSITE" id="PS51362">
    <property type="entry name" value="TGF_BETA_2"/>
    <property type="match status" value="1"/>
</dbReference>
<dbReference type="PANTHER" id="PTHR11848:SF307">
    <property type="entry name" value="BONE MORPHOGENETIC PROTEIN 10"/>
    <property type="match status" value="1"/>
</dbReference>
<dbReference type="SMART" id="SM00204">
    <property type="entry name" value="TGFB"/>
    <property type="match status" value="1"/>
</dbReference>
<protein>
    <submittedName>
        <fullName evidence="11">Bone morphogenetic protein 10</fullName>
    </submittedName>
</protein>
<accession>A0AAV4H276</accession>
<organism evidence="11 12">
    <name type="scientific">Elysia marginata</name>
    <dbReference type="NCBI Taxonomy" id="1093978"/>
    <lineage>
        <taxon>Eukaryota</taxon>
        <taxon>Metazoa</taxon>
        <taxon>Spiralia</taxon>
        <taxon>Lophotrochozoa</taxon>
        <taxon>Mollusca</taxon>
        <taxon>Gastropoda</taxon>
        <taxon>Heterobranchia</taxon>
        <taxon>Euthyneura</taxon>
        <taxon>Panpulmonata</taxon>
        <taxon>Sacoglossa</taxon>
        <taxon>Placobranchoidea</taxon>
        <taxon>Plakobranchidae</taxon>
        <taxon>Elysia</taxon>
    </lineage>
</organism>
<proteinExistence type="inferred from homology"/>
<dbReference type="GO" id="GO:0008083">
    <property type="term" value="F:growth factor activity"/>
    <property type="evidence" value="ECO:0007669"/>
    <property type="project" value="UniProtKB-KW"/>
</dbReference>
<evidence type="ECO:0000256" key="1">
    <source>
        <dbReference type="ARBA" id="ARBA00004613"/>
    </source>
</evidence>
<comment type="similarity">
    <text evidence="2 8">Belongs to the TGF-beta family.</text>
</comment>
<dbReference type="InterPro" id="IPR015615">
    <property type="entry name" value="TGF-beta-rel"/>
</dbReference>
<dbReference type="GO" id="GO:0005125">
    <property type="term" value="F:cytokine activity"/>
    <property type="evidence" value="ECO:0007669"/>
    <property type="project" value="TreeGrafter"/>
</dbReference>
<evidence type="ECO:0000256" key="3">
    <source>
        <dbReference type="ARBA" id="ARBA00022525"/>
    </source>
</evidence>